<proteinExistence type="predicted"/>
<dbReference type="STRING" id="1798539.A2994_00490"/>
<evidence type="ECO:0008006" key="11">
    <source>
        <dbReference type="Google" id="ProtNLM"/>
    </source>
</evidence>
<feature type="transmembrane region" description="Helical" evidence="8">
    <location>
        <begin position="187"/>
        <end position="203"/>
    </location>
</feature>
<evidence type="ECO:0000313" key="9">
    <source>
        <dbReference type="EMBL" id="OGB85089.1"/>
    </source>
</evidence>
<feature type="transmembrane region" description="Helical" evidence="8">
    <location>
        <begin position="48"/>
        <end position="67"/>
    </location>
</feature>
<reference evidence="9 10" key="1">
    <citation type="journal article" date="2016" name="Nat. Commun.">
        <title>Thousands of microbial genomes shed light on interconnected biogeochemical processes in an aquifer system.</title>
        <authorList>
            <person name="Anantharaman K."/>
            <person name="Brown C.T."/>
            <person name="Hug L.A."/>
            <person name="Sharon I."/>
            <person name="Castelle C.J."/>
            <person name="Probst A.J."/>
            <person name="Thomas B.C."/>
            <person name="Singh A."/>
            <person name="Wilkins M.J."/>
            <person name="Karaoz U."/>
            <person name="Brodie E.L."/>
            <person name="Williams K.H."/>
            <person name="Hubbard S.S."/>
            <person name="Banfield J.F."/>
        </authorList>
    </citation>
    <scope>NUCLEOTIDE SEQUENCE [LARGE SCALE GENOMIC DNA]</scope>
</reference>
<evidence type="ECO:0000256" key="5">
    <source>
        <dbReference type="ARBA" id="ARBA00022989"/>
    </source>
</evidence>
<dbReference type="InterPro" id="IPR000715">
    <property type="entry name" value="Glycosyl_transferase_4"/>
</dbReference>
<keyword evidence="7" id="KW-0479">Metal-binding</keyword>
<dbReference type="GO" id="GO:0009103">
    <property type="term" value="P:lipopolysaccharide biosynthetic process"/>
    <property type="evidence" value="ECO:0007669"/>
    <property type="project" value="TreeGrafter"/>
</dbReference>
<evidence type="ECO:0000256" key="1">
    <source>
        <dbReference type="ARBA" id="ARBA00004651"/>
    </source>
</evidence>
<keyword evidence="5 8" id="KW-1133">Transmembrane helix</keyword>
<dbReference type="Pfam" id="PF00953">
    <property type="entry name" value="Glycos_transf_4"/>
    <property type="match status" value="1"/>
</dbReference>
<evidence type="ECO:0000256" key="3">
    <source>
        <dbReference type="ARBA" id="ARBA00022679"/>
    </source>
</evidence>
<sequence>MSWPDYLWPFGIAVVLSYLLTLGIKRLAEQRGWFAYYTTHQTHQRRMVRLGGAAIYLAFIIPFLIFMDLTPQRIGLLLSVSLMFLMGLLDDIYNLKAWLKLLIQFLAIGTALAFGIRIDQVTNPFGGVIVLSGIWDLGLTAVWLWLVTNAVNLLDGLDGLAAGTTSIAAAALFYLSLFAVVNQPQTALLAIILLGAALGFIRWNWFPAKIFMGDSGSYTLGFLVGALALMGGAKLATASLVLGFPLLDAVYAIIRRLIHGNNPFAADREHLHHRLLAVGVPHMGVTLIILGISAVFGVVSLLSGTWAKLIALAVTLIVMIVLIRTIFIVQRRKRD</sequence>
<keyword evidence="7" id="KW-0460">Magnesium</keyword>
<feature type="binding site" evidence="7">
    <location>
        <position position="152"/>
    </location>
    <ligand>
        <name>Mg(2+)</name>
        <dbReference type="ChEBI" id="CHEBI:18420"/>
    </ligand>
</feature>
<feature type="transmembrane region" description="Helical" evidence="8">
    <location>
        <begin position="235"/>
        <end position="254"/>
    </location>
</feature>
<gene>
    <name evidence="9" type="ORF">A2994_00490</name>
</gene>
<comment type="caution">
    <text evidence="9">The sequence shown here is derived from an EMBL/GenBank/DDBJ whole genome shotgun (WGS) entry which is preliminary data.</text>
</comment>
<protein>
    <recommendedName>
        <fullName evidence="11">Undecaprenyl-phosphate alpha-N-acetylglucosaminyl 1-phosphate transferase</fullName>
    </recommendedName>
</protein>
<feature type="transmembrane region" description="Helical" evidence="8">
    <location>
        <begin position="309"/>
        <end position="329"/>
    </location>
</feature>
<dbReference type="AlphaFoldDB" id="A0A1F4PN82"/>
<dbReference type="GO" id="GO:0046872">
    <property type="term" value="F:metal ion binding"/>
    <property type="evidence" value="ECO:0007669"/>
    <property type="project" value="UniProtKB-KW"/>
</dbReference>
<name>A0A1F4PN82_UNCK3</name>
<evidence type="ECO:0000256" key="8">
    <source>
        <dbReference type="SAM" id="Phobius"/>
    </source>
</evidence>
<feature type="transmembrane region" description="Helical" evidence="8">
    <location>
        <begin position="6"/>
        <end position="28"/>
    </location>
</feature>
<feature type="transmembrane region" description="Helical" evidence="8">
    <location>
        <begin position="275"/>
        <end position="303"/>
    </location>
</feature>
<dbReference type="GO" id="GO:0016780">
    <property type="term" value="F:phosphotransferase activity, for other substituted phosphate groups"/>
    <property type="evidence" value="ECO:0007669"/>
    <property type="project" value="InterPro"/>
</dbReference>
<evidence type="ECO:0000313" key="10">
    <source>
        <dbReference type="Proteomes" id="UP000179010"/>
    </source>
</evidence>
<dbReference type="GO" id="GO:0005886">
    <property type="term" value="C:plasma membrane"/>
    <property type="evidence" value="ECO:0007669"/>
    <property type="project" value="UniProtKB-SubCell"/>
</dbReference>
<evidence type="ECO:0000256" key="4">
    <source>
        <dbReference type="ARBA" id="ARBA00022692"/>
    </source>
</evidence>
<evidence type="ECO:0000256" key="7">
    <source>
        <dbReference type="PIRSR" id="PIRSR600715-1"/>
    </source>
</evidence>
<dbReference type="GO" id="GO:0044038">
    <property type="term" value="P:cell wall macromolecule biosynthetic process"/>
    <property type="evidence" value="ECO:0007669"/>
    <property type="project" value="TreeGrafter"/>
</dbReference>
<feature type="binding site" evidence="7">
    <location>
        <position position="214"/>
    </location>
    <ligand>
        <name>Mg(2+)</name>
        <dbReference type="ChEBI" id="CHEBI:18420"/>
    </ligand>
</feature>
<dbReference type="PANTHER" id="PTHR22926:SF3">
    <property type="entry name" value="UNDECAPRENYL-PHOSPHATE ALPHA-N-ACETYLGLUCOSAMINYL 1-PHOSPHATE TRANSFERASE"/>
    <property type="match status" value="1"/>
</dbReference>
<accession>A0A1F4PN82</accession>
<dbReference type="PANTHER" id="PTHR22926">
    <property type="entry name" value="PHOSPHO-N-ACETYLMURAMOYL-PENTAPEPTIDE-TRANSFERASE"/>
    <property type="match status" value="1"/>
</dbReference>
<dbReference type="CDD" id="cd06853">
    <property type="entry name" value="GT_WecA_like"/>
    <property type="match status" value="1"/>
</dbReference>
<feature type="transmembrane region" description="Helical" evidence="8">
    <location>
        <begin position="159"/>
        <end position="181"/>
    </location>
</feature>
<comment type="cofactor">
    <cofactor evidence="7">
        <name>Mg(2+)</name>
        <dbReference type="ChEBI" id="CHEBI:18420"/>
    </cofactor>
</comment>
<dbReference type="Proteomes" id="UP000179010">
    <property type="component" value="Unassembled WGS sequence"/>
</dbReference>
<feature type="transmembrane region" description="Helical" evidence="8">
    <location>
        <begin position="124"/>
        <end position="147"/>
    </location>
</feature>
<feature type="transmembrane region" description="Helical" evidence="8">
    <location>
        <begin position="101"/>
        <end position="118"/>
    </location>
</feature>
<keyword evidence="2" id="KW-1003">Cell membrane</keyword>
<dbReference type="GO" id="GO:0071555">
    <property type="term" value="P:cell wall organization"/>
    <property type="evidence" value="ECO:0007669"/>
    <property type="project" value="TreeGrafter"/>
</dbReference>
<keyword evidence="4 8" id="KW-0812">Transmembrane</keyword>
<organism evidence="9 10">
    <name type="scientific">candidate division Kazan bacterium RIFCSPLOWO2_01_FULL_48_13</name>
    <dbReference type="NCBI Taxonomy" id="1798539"/>
    <lineage>
        <taxon>Bacteria</taxon>
        <taxon>Bacteria division Kazan-3B-28</taxon>
    </lineage>
</organism>
<evidence type="ECO:0000256" key="2">
    <source>
        <dbReference type="ARBA" id="ARBA00022475"/>
    </source>
</evidence>
<comment type="subcellular location">
    <subcellularLocation>
        <location evidence="1">Cell membrane</location>
        <topology evidence="1">Multi-pass membrane protein</topology>
    </subcellularLocation>
</comment>
<keyword evidence="6 8" id="KW-0472">Membrane</keyword>
<keyword evidence="3" id="KW-0808">Transferase</keyword>
<dbReference type="EMBL" id="METE01000011">
    <property type="protein sequence ID" value="OGB85089.1"/>
    <property type="molecule type" value="Genomic_DNA"/>
</dbReference>
<evidence type="ECO:0000256" key="6">
    <source>
        <dbReference type="ARBA" id="ARBA00023136"/>
    </source>
</evidence>